<proteinExistence type="predicted"/>
<protein>
    <submittedName>
        <fullName evidence="1">Uncharacterized protein</fullName>
    </submittedName>
</protein>
<evidence type="ECO:0000313" key="1">
    <source>
        <dbReference type="EMBL" id="SAL67846.1"/>
    </source>
</evidence>
<dbReference type="EMBL" id="FCOK02000088">
    <property type="protein sequence ID" value="SAL67846.1"/>
    <property type="molecule type" value="Genomic_DNA"/>
</dbReference>
<organism evidence="1 2">
    <name type="scientific">Caballeronia udeis</name>
    <dbReference type="NCBI Taxonomy" id="1232866"/>
    <lineage>
        <taxon>Bacteria</taxon>
        <taxon>Pseudomonadati</taxon>
        <taxon>Pseudomonadota</taxon>
        <taxon>Betaproteobacteria</taxon>
        <taxon>Burkholderiales</taxon>
        <taxon>Burkholderiaceae</taxon>
        <taxon>Caballeronia</taxon>
    </lineage>
</organism>
<sequence length="72" mass="7819">MLVRLGGSSTSDLLPDFCTNNVLNFDDVPLILDKTSEINYLFRCGACTIPKKNAPNAGISLTPPAQFVYNRG</sequence>
<dbReference type="Proteomes" id="UP000054683">
    <property type="component" value="Unassembled WGS sequence"/>
</dbReference>
<accession>A0A158JG64</accession>
<evidence type="ECO:0000313" key="2">
    <source>
        <dbReference type="Proteomes" id="UP000054683"/>
    </source>
</evidence>
<reference evidence="1 2" key="1">
    <citation type="submission" date="2016-01" db="EMBL/GenBank/DDBJ databases">
        <authorList>
            <person name="Oliw E.H."/>
        </authorList>
    </citation>
    <scope>NUCLEOTIDE SEQUENCE [LARGE SCALE GENOMIC DNA]</scope>
    <source>
        <strain evidence="1">LMG 27134</strain>
    </source>
</reference>
<dbReference type="AlphaFoldDB" id="A0A158JG64"/>
<name>A0A158JG64_9BURK</name>
<gene>
    <name evidence="1" type="ORF">AWB69_07875</name>
</gene>